<gene>
    <name evidence="4" type="ORF">RQX22_14520</name>
</gene>
<dbReference type="Pfam" id="PF07676">
    <property type="entry name" value="PD40"/>
    <property type="match status" value="1"/>
</dbReference>
<dbReference type="Gene3D" id="3.40.50.1820">
    <property type="entry name" value="alpha/beta hydrolase"/>
    <property type="match status" value="1"/>
</dbReference>
<keyword evidence="1" id="KW-0378">Hydrolase</keyword>
<name>A0ABU3Q9V5_9SPHN</name>
<keyword evidence="2" id="KW-0720">Serine protease</keyword>
<keyword evidence="5" id="KW-1185">Reference proteome</keyword>
<dbReference type="PANTHER" id="PTHR42776">
    <property type="entry name" value="SERINE PEPTIDASE S9 FAMILY MEMBER"/>
    <property type="match status" value="1"/>
</dbReference>
<protein>
    <submittedName>
        <fullName evidence="4">Prolyl oligopeptidase family serine peptidase</fullName>
    </submittedName>
</protein>
<keyword evidence="2" id="KW-0645">Protease</keyword>
<organism evidence="4 5">
    <name type="scientific">Sphingosinicella rhizophila</name>
    <dbReference type="NCBI Taxonomy" id="3050082"/>
    <lineage>
        <taxon>Bacteria</taxon>
        <taxon>Pseudomonadati</taxon>
        <taxon>Pseudomonadota</taxon>
        <taxon>Alphaproteobacteria</taxon>
        <taxon>Sphingomonadales</taxon>
        <taxon>Sphingosinicellaceae</taxon>
        <taxon>Sphingosinicella</taxon>
    </lineage>
</organism>
<dbReference type="Gene3D" id="2.120.10.30">
    <property type="entry name" value="TolB, C-terminal domain"/>
    <property type="match status" value="2"/>
</dbReference>
<evidence type="ECO:0000256" key="2">
    <source>
        <dbReference type="ARBA" id="ARBA00022825"/>
    </source>
</evidence>
<comment type="caution">
    <text evidence="4">The sequence shown here is derived from an EMBL/GenBank/DDBJ whole genome shotgun (WGS) entry which is preliminary data.</text>
</comment>
<dbReference type="EMBL" id="JAVUPU010000007">
    <property type="protein sequence ID" value="MDT9600172.1"/>
    <property type="molecule type" value="Genomic_DNA"/>
</dbReference>
<dbReference type="InterPro" id="IPR029058">
    <property type="entry name" value="AB_hydrolase_fold"/>
</dbReference>
<dbReference type="SUPFAM" id="SSF53474">
    <property type="entry name" value="alpha/beta-Hydrolases"/>
    <property type="match status" value="1"/>
</dbReference>
<proteinExistence type="predicted"/>
<sequence>MAHHKGLFAVFLAIASPDVGLARQQAEARLPHAIAEASIRVTELVEFAVAPDGRTVAYVTAAPTSNGDAYALSVWASEARKGSKGRKLADLADSPSTYVRPALTFSPDGNRLAYLSAGQAHLLDVATGRDRLIAEGRIPEGAVVTDAAWSPNGEDVALIVASPQPQEEAIGGKEMDVSWPYWGGDAGPGRRILLVDVASGGVEFLTGPDLDVAEMSWSPDGRRLALAATPSASADRFYELDLYILDRRSRTVTPIVKLEGVDNQPKWSPGGKWIAFATQGGRGDKNWLQFLGLYNVETGAIENPARAELAAGMGTPRDFSWGSDALLYFVGDHRLHTPIFELDLTSARLRRFSPLDHQILSGVSVSPATRAILFGCESFARPRELCQSPMADFKPQLVTDLNPKLKLPPHKLETISWKSEDGRWDLEGVLIRPAGAASRLPLVTLIEGGPSMVRTHFGLVQQYPVHALVAGGYAVFAPNTRGRGGYSKAFRQAIPDNKDFVKGAFGDMMSGVDKLVRDGVADPERLGIAGFSYGAVLTAYSISQTKRFGAASINDGPVDFPETMALGAANLALQQHWQHQTGFSDPYDIEDLSRMKAQSPICHVANVRTPSLLEYGRHDFGGVGEMMGGKLFQGLRRFEIPSEFILYPRTGHGIYEPRLRKESARRNLEWFDYWLLGRATERMILKYGPPHQSRRASSGR</sequence>
<dbReference type="SUPFAM" id="SSF82171">
    <property type="entry name" value="DPP6 N-terminal domain-like"/>
    <property type="match status" value="1"/>
</dbReference>
<dbReference type="Proteomes" id="UP001259572">
    <property type="component" value="Unassembled WGS sequence"/>
</dbReference>
<dbReference type="Pfam" id="PF00326">
    <property type="entry name" value="Peptidase_S9"/>
    <property type="match status" value="1"/>
</dbReference>
<accession>A0ABU3Q9V5</accession>
<evidence type="ECO:0000313" key="5">
    <source>
        <dbReference type="Proteomes" id="UP001259572"/>
    </source>
</evidence>
<dbReference type="PANTHER" id="PTHR42776:SF27">
    <property type="entry name" value="DIPEPTIDYL PEPTIDASE FAMILY MEMBER 6"/>
    <property type="match status" value="1"/>
</dbReference>
<evidence type="ECO:0000256" key="1">
    <source>
        <dbReference type="ARBA" id="ARBA00022801"/>
    </source>
</evidence>
<dbReference type="InterPro" id="IPR011042">
    <property type="entry name" value="6-blade_b-propeller_TolB-like"/>
</dbReference>
<evidence type="ECO:0000259" key="3">
    <source>
        <dbReference type="Pfam" id="PF00326"/>
    </source>
</evidence>
<dbReference type="RefSeq" id="WP_315727270.1">
    <property type="nucleotide sequence ID" value="NZ_JAVUPU010000007.1"/>
</dbReference>
<dbReference type="InterPro" id="IPR011659">
    <property type="entry name" value="WD40"/>
</dbReference>
<dbReference type="InterPro" id="IPR001375">
    <property type="entry name" value="Peptidase_S9_cat"/>
</dbReference>
<feature type="domain" description="Peptidase S9 prolyl oligopeptidase catalytic" evidence="3">
    <location>
        <begin position="468"/>
        <end position="675"/>
    </location>
</feature>
<evidence type="ECO:0000313" key="4">
    <source>
        <dbReference type="EMBL" id="MDT9600172.1"/>
    </source>
</evidence>
<reference evidence="4 5" key="1">
    <citation type="submission" date="2023-05" db="EMBL/GenBank/DDBJ databases">
        <authorList>
            <person name="Guo Y."/>
        </authorList>
    </citation>
    <scope>NUCLEOTIDE SEQUENCE [LARGE SCALE GENOMIC DNA]</scope>
    <source>
        <strain evidence="4 5">GR2756</strain>
    </source>
</reference>